<dbReference type="EMBL" id="JASPKZ010000514">
    <property type="protein sequence ID" value="KAJ9599779.1"/>
    <property type="molecule type" value="Genomic_DNA"/>
</dbReference>
<comment type="caution">
    <text evidence="1">The sequence shown here is derived from an EMBL/GenBank/DDBJ whole genome shotgun (WGS) entry which is preliminary data.</text>
</comment>
<reference evidence="1" key="1">
    <citation type="journal article" date="2023" name="IScience">
        <title>Live-bearing cockroach genome reveals convergent evolutionary mechanisms linked to viviparity in insects and beyond.</title>
        <authorList>
            <person name="Fouks B."/>
            <person name="Harrison M.C."/>
            <person name="Mikhailova A.A."/>
            <person name="Marchal E."/>
            <person name="English S."/>
            <person name="Carruthers M."/>
            <person name="Jennings E.C."/>
            <person name="Chiamaka E.L."/>
            <person name="Frigard R.A."/>
            <person name="Pippel M."/>
            <person name="Attardo G.M."/>
            <person name="Benoit J.B."/>
            <person name="Bornberg-Bauer E."/>
            <person name="Tobe S.S."/>
        </authorList>
    </citation>
    <scope>NUCLEOTIDE SEQUENCE</scope>
    <source>
        <strain evidence="1">Stay&amp;Tobe</strain>
    </source>
</reference>
<sequence>LLALELLGSTLYLSLCYPFDNSFLCIHFLSDIFKILDELLLQYYLKNNRHL</sequence>
<evidence type="ECO:0000313" key="1">
    <source>
        <dbReference type="EMBL" id="KAJ9599779.1"/>
    </source>
</evidence>
<gene>
    <name evidence="1" type="ORF">L9F63_026371</name>
</gene>
<reference evidence="1" key="2">
    <citation type="submission" date="2023-05" db="EMBL/GenBank/DDBJ databases">
        <authorList>
            <person name="Fouks B."/>
        </authorList>
    </citation>
    <scope>NUCLEOTIDE SEQUENCE</scope>
    <source>
        <strain evidence="1">Stay&amp;Tobe</strain>
        <tissue evidence="1">Testes</tissue>
    </source>
</reference>
<accession>A0AAD8AIQ4</accession>
<name>A0AAD8AIQ4_DIPPU</name>
<feature type="non-terminal residue" evidence="1">
    <location>
        <position position="51"/>
    </location>
</feature>
<feature type="non-terminal residue" evidence="1">
    <location>
        <position position="1"/>
    </location>
</feature>
<organism evidence="1 2">
    <name type="scientific">Diploptera punctata</name>
    <name type="common">Pacific beetle cockroach</name>
    <dbReference type="NCBI Taxonomy" id="6984"/>
    <lineage>
        <taxon>Eukaryota</taxon>
        <taxon>Metazoa</taxon>
        <taxon>Ecdysozoa</taxon>
        <taxon>Arthropoda</taxon>
        <taxon>Hexapoda</taxon>
        <taxon>Insecta</taxon>
        <taxon>Pterygota</taxon>
        <taxon>Neoptera</taxon>
        <taxon>Polyneoptera</taxon>
        <taxon>Dictyoptera</taxon>
        <taxon>Blattodea</taxon>
        <taxon>Blaberoidea</taxon>
        <taxon>Blaberidae</taxon>
        <taxon>Diplopterinae</taxon>
        <taxon>Diploptera</taxon>
    </lineage>
</organism>
<dbReference type="Proteomes" id="UP001233999">
    <property type="component" value="Unassembled WGS sequence"/>
</dbReference>
<keyword evidence="2" id="KW-1185">Reference proteome</keyword>
<proteinExistence type="predicted"/>
<protein>
    <submittedName>
        <fullName evidence="1">Uncharacterized protein</fullName>
    </submittedName>
</protein>
<evidence type="ECO:0000313" key="2">
    <source>
        <dbReference type="Proteomes" id="UP001233999"/>
    </source>
</evidence>
<dbReference type="AlphaFoldDB" id="A0AAD8AIQ4"/>